<dbReference type="EMBL" id="RDQZ01000049">
    <property type="protein sequence ID" value="RXH05382.1"/>
    <property type="molecule type" value="Genomic_DNA"/>
</dbReference>
<dbReference type="Pfam" id="PF13560">
    <property type="entry name" value="HTH_31"/>
    <property type="match status" value="1"/>
</dbReference>
<dbReference type="Proteomes" id="UP000290401">
    <property type="component" value="Unassembled WGS sequence"/>
</dbReference>
<dbReference type="PANTHER" id="PTHR35010">
    <property type="entry name" value="BLL4672 PROTEIN-RELATED"/>
    <property type="match status" value="1"/>
</dbReference>
<dbReference type="CDD" id="cd00093">
    <property type="entry name" value="HTH_XRE"/>
    <property type="match status" value="1"/>
</dbReference>
<evidence type="ECO:0000313" key="2">
    <source>
        <dbReference type="EMBL" id="QAU44268.1"/>
    </source>
</evidence>
<evidence type="ECO:0000313" key="3">
    <source>
        <dbReference type="EMBL" id="RXH05382.1"/>
    </source>
</evidence>
<accession>A0AAE5WWE6</accession>
<reference evidence="3 5" key="2">
    <citation type="submission" date="2018-10" db="EMBL/GenBank/DDBJ databases">
        <title>Bradyrhizobium sp. nov., effective nodules isolated from peanut in China.</title>
        <authorList>
            <person name="Li Y."/>
        </authorList>
    </citation>
    <scope>NUCLEOTIDE SEQUENCE [LARGE SCALE GENOMIC DNA]</scope>
    <source>
        <strain evidence="3 5">CCBAU 53426</strain>
    </source>
</reference>
<proteinExistence type="predicted"/>
<dbReference type="SUPFAM" id="SSF47413">
    <property type="entry name" value="lambda repressor-like DNA-binding domains"/>
    <property type="match status" value="1"/>
</dbReference>
<dbReference type="GO" id="GO:0003677">
    <property type="term" value="F:DNA binding"/>
    <property type="evidence" value="ECO:0007669"/>
    <property type="project" value="InterPro"/>
</dbReference>
<dbReference type="PANTHER" id="PTHR35010:SF2">
    <property type="entry name" value="BLL4672 PROTEIN"/>
    <property type="match status" value="1"/>
</dbReference>
<organism evidence="2 4">
    <name type="scientific">Bradyrhizobium guangzhouense</name>
    <dbReference type="NCBI Taxonomy" id="1325095"/>
    <lineage>
        <taxon>Bacteria</taxon>
        <taxon>Pseudomonadati</taxon>
        <taxon>Pseudomonadota</taxon>
        <taxon>Alphaproteobacteria</taxon>
        <taxon>Hyphomicrobiales</taxon>
        <taxon>Nitrobacteraceae</taxon>
        <taxon>Bradyrhizobium</taxon>
    </lineage>
</organism>
<dbReference type="Gene3D" id="1.10.260.40">
    <property type="entry name" value="lambda repressor-like DNA-binding domains"/>
    <property type="match status" value="1"/>
</dbReference>
<dbReference type="AlphaFoldDB" id="A0AAE5WWE6"/>
<reference evidence="2 4" key="1">
    <citation type="submission" date="2018-06" db="EMBL/GenBank/DDBJ databases">
        <title>Comparative genomics of rhizobia nodulating Arachis hypogaea in China.</title>
        <authorList>
            <person name="Li Y."/>
        </authorList>
    </citation>
    <scope>NUCLEOTIDE SEQUENCE [LARGE SCALE GENOMIC DNA]</scope>
    <source>
        <strain evidence="2 4">CCBAU 51670</strain>
    </source>
</reference>
<feature type="domain" description="HTH cro/C1-type" evidence="1">
    <location>
        <begin position="50"/>
        <end position="122"/>
    </location>
</feature>
<gene>
    <name evidence="3" type="ORF">EAS56_35665</name>
    <name evidence="2" type="ORF">XH91_02115</name>
</gene>
<dbReference type="Pfam" id="PF17765">
    <property type="entry name" value="MLTR_LBD"/>
    <property type="match status" value="1"/>
</dbReference>
<dbReference type="InterPro" id="IPR010982">
    <property type="entry name" value="Lambda_DNA-bd_dom_sf"/>
</dbReference>
<evidence type="ECO:0000259" key="1">
    <source>
        <dbReference type="SMART" id="SM00530"/>
    </source>
</evidence>
<sequence length="301" mass="33988">MSVRSSPRQGAEVKTLAHPWYRFKNTRYAGIKTTMKGTHPIAPALSLSAFLRALRERQSPADFGLAAGPRRRTPGLRREEVAQLCGLSVTWYTWIEQGRDVSVSASALARLARGLRLSSAERGYLFEVAGRRDPERPGHRDDPPEEILACVDAIDGPAYILDRTWSARRWNAKASLLFAGWLDDDGEKNLLRYIFVRPEARSLILDWSSRAQRVVAEFRAAVTAYSDDPDIRRLVEELRLGSSDFERCWETQGVLAREGGERAFNHPTVGLLHYQQVSLSLAGWPDYRLTMLLPAPSLRDR</sequence>
<dbReference type="Proteomes" id="UP000288972">
    <property type="component" value="Chromosome"/>
</dbReference>
<dbReference type="EMBL" id="CP030053">
    <property type="protein sequence ID" value="QAU44268.1"/>
    <property type="molecule type" value="Genomic_DNA"/>
</dbReference>
<evidence type="ECO:0000313" key="5">
    <source>
        <dbReference type="Proteomes" id="UP000290401"/>
    </source>
</evidence>
<dbReference type="KEGG" id="bgz:XH91_02115"/>
<protein>
    <submittedName>
        <fullName evidence="2">XRE family transcriptional regulator</fullName>
    </submittedName>
</protein>
<dbReference type="InterPro" id="IPR041413">
    <property type="entry name" value="MLTR_LBD"/>
</dbReference>
<dbReference type="InterPro" id="IPR001387">
    <property type="entry name" value="Cro/C1-type_HTH"/>
</dbReference>
<name>A0AAE5WWE6_9BRAD</name>
<dbReference type="Gene3D" id="3.30.450.180">
    <property type="match status" value="1"/>
</dbReference>
<keyword evidence="5" id="KW-1185">Reference proteome</keyword>
<dbReference type="SMART" id="SM00530">
    <property type="entry name" value="HTH_XRE"/>
    <property type="match status" value="1"/>
</dbReference>
<evidence type="ECO:0000313" key="4">
    <source>
        <dbReference type="Proteomes" id="UP000288972"/>
    </source>
</evidence>